<reference evidence="2 3" key="1">
    <citation type="journal article" date="2015" name="Stand. Genomic Sci.">
        <title>Genomic Encyclopedia of Bacterial and Archaeal Type Strains, Phase III: the genomes of soil and plant-associated and newly described type strains.</title>
        <authorList>
            <person name="Whitman W.B."/>
            <person name="Woyke T."/>
            <person name="Klenk H.P."/>
            <person name="Zhou Y."/>
            <person name="Lilburn T.G."/>
            <person name="Beck B.J."/>
            <person name="De Vos P."/>
            <person name="Vandamme P."/>
            <person name="Eisen J.A."/>
            <person name="Garrity G."/>
            <person name="Hugenholtz P."/>
            <person name="Kyrpides N.C."/>
        </authorList>
    </citation>
    <scope>NUCLEOTIDE SEQUENCE [LARGE SCALE GENOMIC DNA]</scope>
    <source>
        <strain evidence="2 3">CGMCC 1.10116</strain>
    </source>
</reference>
<evidence type="ECO:0000313" key="3">
    <source>
        <dbReference type="Proteomes" id="UP000315711"/>
    </source>
</evidence>
<organism evidence="2 3">
    <name type="scientific">Halalkalibacter nanhaiisediminis</name>
    <dbReference type="NCBI Taxonomy" id="688079"/>
    <lineage>
        <taxon>Bacteria</taxon>
        <taxon>Bacillati</taxon>
        <taxon>Bacillota</taxon>
        <taxon>Bacilli</taxon>
        <taxon>Bacillales</taxon>
        <taxon>Bacillaceae</taxon>
        <taxon>Halalkalibacter</taxon>
    </lineage>
</organism>
<comment type="caution">
    <text evidence="2">The sequence shown here is derived from an EMBL/GenBank/DDBJ whole genome shotgun (WGS) entry which is preliminary data.</text>
</comment>
<feature type="compositionally biased region" description="Acidic residues" evidence="1">
    <location>
        <begin position="19"/>
        <end position="30"/>
    </location>
</feature>
<evidence type="ECO:0000313" key="2">
    <source>
        <dbReference type="EMBL" id="TWI53967.1"/>
    </source>
</evidence>
<name>A0A562QB37_9BACI</name>
<gene>
    <name evidence="2" type="ORF">IQ10_03277</name>
</gene>
<feature type="region of interest" description="Disordered" evidence="1">
    <location>
        <begin position="1"/>
        <end position="30"/>
    </location>
</feature>
<accession>A0A562QB37</accession>
<dbReference type="Proteomes" id="UP000315711">
    <property type="component" value="Unassembled WGS sequence"/>
</dbReference>
<protein>
    <submittedName>
        <fullName evidence="2">Uncharacterized protein</fullName>
    </submittedName>
</protein>
<dbReference type="RefSeq" id="WP_277878070.1">
    <property type="nucleotide sequence ID" value="NZ_VLKZ01000011.1"/>
</dbReference>
<sequence length="44" mass="5243">MADKHLAELNGEVNYDAPSYEEEEPLDETDYNAWEYEQQMKKFA</sequence>
<keyword evidence="3" id="KW-1185">Reference proteome</keyword>
<evidence type="ECO:0000256" key="1">
    <source>
        <dbReference type="SAM" id="MobiDB-lite"/>
    </source>
</evidence>
<dbReference type="AlphaFoldDB" id="A0A562QB37"/>
<dbReference type="EMBL" id="VLKZ01000011">
    <property type="protein sequence ID" value="TWI53967.1"/>
    <property type="molecule type" value="Genomic_DNA"/>
</dbReference>
<proteinExistence type="predicted"/>